<sequence length="159" mass="17092">MPNLASHISSTRYGVIHLPIHREISRSARAQLQHSQISNVHLTSRLHPDNGGRLFLVLVSTSTSSGISLTYPIQFILSRPARPQATIDSLWNPQPLRPASFPGHNFIAVLVAFVGCSATWVLFVSLSLTPPAAAIPHSTALAAVLTTLPGPPRQGINMP</sequence>
<reference evidence="2" key="1">
    <citation type="journal article" date="2020" name="Stud. Mycol.">
        <title>101 Dothideomycetes genomes: a test case for predicting lifestyles and emergence of pathogens.</title>
        <authorList>
            <person name="Haridas S."/>
            <person name="Albert R."/>
            <person name="Binder M."/>
            <person name="Bloem J."/>
            <person name="Labutti K."/>
            <person name="Salamov A."/>
            <person name="Andreopoulos B."/>
            <person name="Baker S."/>
            <person name="Barry K."/>
            <person name="Bills G."/>
            <person name="Bluhm B."/>
            <person name="Cannon C."/>
            <person name="Castanera R."/>
            <person name="Culley D."/>
            <person name="Daum C."/>
            <person name="Ezra D."/>
            <person name="Gonzalez J."/>
            <person name="Henrissat B."/>
            <person name="Kuo A."/>
            <person name="Liang C."/>
            <person name="Lipzen A."/>
            <person name="Lutzoni F."/>
            <person name="Magnuson J."/>
            <person name="Mondo S."/>
            <person name="Nolan M."/>
            <person name="Ohm R."/>
            <person name="Pangilinan J."/>
            <person name="Park H.-J."/>
            <person name="Ramirez L."/>
            <person name="Alfaro M."/>
            <person name="Sun H."/>
            <person name="Tritt A."/>
            <person name="Yoshinaga Y."/>
            <person name="Zwiers L.-H."/>
            <person name="Turgeon B."/>
            <person name="Goodwin S."/>
            <person name="Spatafora J."/>
            <person name="Crous P."/>
            <person name="Grigoriev I."/>
        </authorList>
    </citation>
    <scope>NUCLEOTIDE SEQUENCE</scope>
    <source>
        <strain evidence="2">CBS 207.26</strain>
    </source>
</reference>
<protein>
    <submittedName>
        <fullName evidence="2">Uncharacterized protein</fullName>
    </submittedName>
</protein>
<dbReference type="Proteomes" id="UP000800200">
    <property type="component" value="Unassembled WGS sequence"/>
</dbReference>
<organism evidence="2 3">
    <name type="scientific">Zopfia rhizophila CBS 207.26</name>
    <dbReference type="NCBI Taxonomy" id="1314779"/>
    <lineage>
        <taxon>Eukaryota</taxon>
        <taxon>Fungi</taxon>
        <taxon>Dikarya</taxon>
        <taxon>Ascomycota</taxon>
        <taxon>Pezizomycotina</taxon>
        <taxon>Dothideomycetes</taxon>
        <taxon>Dothideomycetes incertae sedis</taxon>
        <taxon>Zopfiaceae</taxon>
        <taxon>Zopfia</taxon>
    </lineage>
</organism>
<dbReference type="AlphaFoldDB" id="A0A6A6EQ28"/>
<feature type="transmembrane region" description="Helical" evidence="1">
    <location>
        <begin position="54"/>
        <end position="73"/>
    </location>
</feature>
<keyword evidence="3" id="KW-1185">Reference proteome</keyword>
<evidence type="ECO:0000256" key="1">
    <source>
        <dbReference type="SAM" id="Phobius"/>
    </source>
</evidence>
<keyword evidence="1" id="KW-0812">Transmembrane</keyword>
<name>A0A6A6EQ28_9PEZI</name>
<dbReference type="EMBL" id="ML994612">
    <property type="protein sequence ID" value="KAF2194287.1"/>
    <property type="molecule type" value="Genomic_DNA"/>
</dbReference>
<keyword evidence="1" id="KW-0472">Membrane</keyword>
<evidence type="ECO:0000313" key="3">
    <source>
        <dbReference type="Proteomes" id="UP000800200"/>
    </source>
</evidence>
<gene>
    <name evidence="2" type="ORF">K469DRAFT_195512</name>
</gene>
<accession>A0A6A6EQ28</accession>
<keyword evidence="1" id="KW-1133">Transmembrane helix</keyword>
<feature type="transmembrane region" description="Helical" evidence="1">
    <location>
        <begin position="106"/>
        <end position="128"/>
    </location>
</feature>
<proteinExistence type="predicted"/>
<evidence type="ECO:0000313" key="2">
    <source>
        <dbReference type="EMBL" id="KAF2194287.1"/>
    </source>
</evidence>